<evidence type="ECO:0000313" key="2">
    <source>
        <dbReference type="EMBL" id="GFS51760.1"/>
    </source>
</evidence>
<keyword evidence="1" id="KW-0472">Membrane</keyword>
<keyword evidence="1" id="KW-0812">Transmembrane</keyword>
<dbReference type="AlphaFoldDB" id="A0A8X6MHD1"/>
<keyword evidence="3" id="KW-1185">Reference proteome</keyword>
<proteinExistence type="predicted"/>
<sequence>MAVRELVIPIDMGSLEKGLSKEFARKEKDRDMLKNSIGIGTLLLIQTDLLQERLINQYVPRFSSLSLLHLLSSSTVDKRSFHSKDSVFIRKGDANLYIFHPQADYAATTLDSKITYPFSYILFLILVSLNSVIKSVAKMRMYFLFKRSTKEVVTQEDSGYVRKDDVDLCIVHS</sequence>
<evidence type="ECO:0000256" key="1">
    <source>
        <dbReference type="SAM" id="Phobius"/>
    </source>
</evidence>
<keyword evidence="1" id="KW-1133">Transmembrane helix</keyword>
<comment type="caution">
    <text evidence="2">The sequence shown here is derived from an EMBL/GenBank/DDBJ whole genome shotgun (WGS) entry which is preliminary data.</text>
</comment>
<dbReference type="Proteomes" id="UP000887013">
    <property type="component" value="Unassembled WGS sequence"/>
</dbReference>
<protein>
    <submittedName>
        <fullName evidence="2">Uncharacterized protein</fullName>
    </submittedName>
</protein>
<evidence type="ECO:0000313" key="3">
    <source>
        <dbReference type="Proteomes" id="UP000887013"/>
    </source>
</evidence>
<organism evidence="2 3">
    <name type="scientific">Nephila pilipes</name>
    <name type="common">Giant wood spider</name>
    <name type="synonym">Nephila maculata</name>
    <dbReference type="NCBI Taxonomy" id="299642"/>
    <lineage>
        <taxon>Eukaryota</taxon>
        <taxon>Metazoa</taxon>
        <taxon>Ecdysozoa</taxon>
        <taxon>Arthropoda</taxon>
        <taxon>Chelicerata</taxon>
        <taxon>Arachnida</taxon>
        <taxon>Araneae</taxon>
        <taxon>Araneomorphae</taxon>
        <taxon>Entelegynae</taxon>
        <taxon>Araneoidea</taxon>
        <taxon>Nephilidae</taxon>
        <taxon>Nephila</taxon>
    </lineage>
</organism>
<dbReference type="EMBL" id="BMAW01091807">
    <property type="protein sequence ID" value="GFS51760.1"/>
    <property type="molecule type" value="Genomic_DNA"/>
</dbReference>
<name>A0A8X6MHD1_NEPPI</name>
<feature type="transmembrane region" description="Helical" evidence="1">
    <location>
        <begin position="118"/>
        <end position="137"/>
    </location>
</feature>
<gene>
    <name evidence="2" type="ORF">NPIL_417291</name>
</gene>
<reference evidence="2" key="1">
    <citation type="submission" date="2020-08" db="EMBL/GenBank/DDBJ databases">
        <title>Multicomponent nature underlies the extraordinary mechanical properties of spider dragline silk.</title>
        <authorList>
            <person name="Kono N."/>
            <person name="Nakamura H."/>
            <person name="Mori M."/>
            <person name="Yoshida Y."/>
            <person name="Ohtoshi R."/>
            <person name="Malay A.D."/>
            <person name="Moran D.A.P."/>
            <person name="Tomita M."/>
            <person name="Numata K."/>
            <person name="Arakawa K."/>
        </authorList>
    </citation>
    <scope>NUCLEOTIDE SEQUENCE</scope>
</reference>
<accession>A0A8X6MHD1</accession>